<evidence type="ECO:0000256" key="4">
    <source>
        <dbReference type="ARBA" id="ARBA00022884"/>
    </source>
</evidence>
<feature type="region of interest" description="Disordered" evidence="11">
    <location>
        <begin position="126"/>
        <end position="164"/>
    </location>
</feature>
<dbReference type="RefSeq" id="YP_009241323.1">
    <property type="nucleotide sequence ID" value="NC_029770.1"/>
</dbReference>
<keyword evidence="6 8" id="KW-0687">Ribonucleoprotein</keyword>
<comment type="subunit">
    <text evidence="8">Part of the 50S ribosomal subunit.</text>
</comment>
<keyword evidence="3 8" id="KW-0699">rRNA-binding</keyword>
<evidence type="ECO:0000256" key="1">
    <source>
        <dbReference type="ARBA" id="ARBA00009451"/>
    </source>
</evidence>
<evidence type="ECO:0000256" key="3">
    <source>
        <dbReference type="ARBA" id="ARBA00022730"/>
    </source>
</evidence>
<comment type="function">
    <text evidence="8 10">The globular domain of the protein is located near the polypeptide exit tunnel on the outside of the subunit, while an extended beta-hairpin is found that lines the wall of the exit tunnel in the center of the 70S ribosome.</text>
</comment>
<dbReference type="GO" id="GO:0003735">
    <property type="term" value="F:structural constituent of ribosome"/>
    <property type="evidence" value="ECO:0007669"/>
    <property type="project" value="InterPro"/>
</dbReference>
<dbReference type="InterPro" id="IPR001063">
    <property type="entry name" value="Ribosomal_uL22"/>
</dbReference>
<dbReference type="Gene3D" id="3.90.470.10">
    <property type="entry name" value="Ribosomal protein L22/L17"/>
    <property type="match status" value="1"/>
</dbReference>
<proteinExistence type="inferred from homology"/>
<organism evidence="12">
    <name type="scientific">Drosera rotundifolia</name>
    <name type="common">Roundleaf sundew</name>
    <dbReference type="NCBI Taxonomy" id="173423"/>
    <lineage>
        <taxon>Eukaryota</taxon>
        <taxon>Viridiplantae</taxon>
        <taxon>Streptophyta</taxon>
        <taxon>Embryophyta</taxon>
        <taxon>Tracheophyta</taxon>
        <taxon>Spermatophyta</taxon>
        <taxon>Magnoliopsida</taxon>
        <taxon>eudicotyledons</taxon>
        <taxon>Gunneridae</taxon>
        <taxon>Pentapetalae</taxon>
        <taxon>Caryophyllales</taxon>
        <taxon>Droseraceae</taxon>
        <taxon>Drosera</taxon>
    </lineage>
</organism>
<comment type="function">
    <text evidence="8 10">This protein binds specifically to 23S rRNA.</text>
</comment>
<dbReference type="GO" id="GO:0019843">
    <property type="term" value="F:rRNA binding"/>
    <property type="evidence" value="ECO:0007669"/>
    <property type="project" value="UniProtKB-UniRule"/>
</dbReference>
<keyword evidence="5 8" id="KW-0689">Ribosomal protein</keyword>
<dbReference type="NCBIfam" id="TIGR01044">
    <property type="entry name" value="rplV_bact"/>
    <property type="match status" value="1"/>
</dbReference>
<comment type="similarity">
    <text evidence="1 8 9">Belongs to the universal ribosomal protein uL22 family.</text>
</comment>
<geneLocation type="chloroplast" evidence="12"/>
<evidence type="ECO:0000256" key="10">
    <source>
        <dbReference type="RuleBase" id="RU004009"/>
    </source>
</evidence>
<evidence type="ECO:0000256" key="7">
    <source>
        <dbReference type="ARBA" id="ARBA00035285"/>
    </source>
</evidence>
<evidence type="ECO:0000256" key="8">
    <source>
        <dbReference type="HAMAP-Rule" id="MF_01331"/>
    </source>
</evidence>
<dbReference type="Pfam" id="PF00237">
    <property type="entry name" value="Ribosomal_L22"/>
    <property type="match status" value="1"/>
</dbReference>
<dbReference type="InterPro" id="IPR036394">
    <property type="entry name" value="Ribosomal_uL22_sf"/>
</dbReference>
<evidence type="ECO:0000313" key="12">
    <source>
        <dbReference type="EMBL" id="AMK97333.1"/>
    </source>
</evidence>
<dbReference type="SUPFAM" id="SSF54843">
    <property type="entry name" value="Ribosomal protein L22"/>
    <property type="match status" value="1"/>
</dbReference>
<sequence length="164" mass="18896">MIKKHKTTYSEFPDISTSGHYIHMSAQKARRIIDLIREIPYEDALRILEFIPYRASYPILKLIYSAGEKAAKSHDKDELIISGIEVNEGPSQKRLKPQAQGRSCLIKRSTCHITVRFNNINNIEKGHRESKRLGDKMKRRQSQSERLSNKLKDKCISMSGRGVK</sequence>
<keyword evidence="12" id="KW-0150">Chloroplast</keyword>
<dbReference type="PANTHER" id="PTHR13501">
    <property type="entry name" value="CHLOROPLAST 50S RIBOSOMAL PROTEIN L22-RELATED"/>
    <property type="match status" value="1"/>
</dbReference>
<dbReference type="GO" id="GO:0009507">
    <property type="term" value="C:chloroplast"/>
    <property type="evidence" value="ECO:0007669"/>
    <property type="project" value="UniProtKB-SubCell"/>
</dbReference>
<feature type="compositionally biased region" description="Basic and acidic residues" evidence="11">
    <location>
        <begin position="126"/>
        <end position="136"/>
    </location>
</feature>
<dbReference type="InterPro" id="IPR005727">
    <property type="entry name" value="Ribosomal_uL22_bac/chlpt-type"/>
</dbReference>
<protein>
    <recommendedName>
        <fullName evidence="7 8">Large ribosomal subunit protein uL22c</fullName>
    </recommendedName>
</protein>
<dbReference type="AlphaFoldDB" id="A0A140E9X0"/>
<comment type="subcellular location">
    <subcellularLocation>
        <location evidence="8 10">Plastid</location>
        <location evidence="8 10">Chloroplast</location>
    </subcellularLocation>
</comment>
<evidence type="ECO:0000256" key="6">
    <source>
        <dbReference type="ARBA" id="ARBA00023274"/>
    </source>
</evidence>
<dbReference type="GO" id="GO:0015934">
    <property type="term" value="C:large ribosomal subunit"/>
    <property type="evidence" value="ECO:0007669"/>
    <property type="project" value="InterPro"/>
</dbReference>
<dbReference type="PANTHER" id="PTHR13501:SF10">
    <property type="entry name" value="LARGE RIBOSOMAL SUBUNIT PROTEIN UL22M"/>
    <property type="match status" value="1"/>
</dbReference>
<gene>
    <name evidence="8 12" type="primary">rpl22</name>
    <name evidence="12" type="ORF">GENE_0143</name>
</gene>
<dbReference type="CDD" id="cd00336">
    <property type="entry name" value="Ribosomal_L22"/>
    <property type="match status" value="1"/>
</dbReference>
<dbReference type="GO" id="GO:0006412">
    <property type="term" value="P:translation"/>
    <property type="evidence" value="ECO:0007669"/>
    <property type="project" value="UniProtKB-UniRule"/>
</dbReference>
<keyword evidence="2 12" id="KW-0934">Plastid</keyword>
<name>A0A140E9X0_DRORT</name>
<evidence type="ECO:0000256" key="2">
    <source>
        <dbReference type="ARBA" id="ARBA00022640"/>
    </source>
</evidence>
<dbReference type="InterPro" id="IPR047867">
    <property type="entry name" value="Ribosomal_uL22_bac/org-type"/>
</dbReference>
<dbReference type="EMBL" id="KU168830">
    <property type="protein sequence ID" value="AMK97333.1"/>
    <property type="molecule type" value="Genomic_DNA"/>
</dbReference>
<evidence type="ECO:0000256" key="5">
    <source>
        <dbReference type="ARBA" id="ARBA00022980"/>
    </source>
</evidence>
<dbReference type="GeneID" id="27110393"/>
<accession>A0A140E9X0</accession>
<evidence type="ECO:0000256" key="11">
    <source>
        <dbReference type="SAM" id="MobiDB-lite"/>
    </source>
</evidence>
<keyword evidence="4 8" id="KW-0694">RNA-binding</keyword>
<evidence type="ECO:0000256" key="9">
    <source>
        <dbReference type="RuleBase" id="RU004005"/>
    </source>
</evidence>
<dbReference type="HAMAP" id="MF_01331_B">
    <property type="entry name" value="Ribosomal_uL22_B"/>
    <property type="match status" value="1"/>
</dbReference>
<reference evidence="12" key="1">
    <citation type="journal article" date="2019" name="Int. J. Mol. Sci.">
        <title>Plastid Genomes of Carnivorous Plants Drosera rotundifolia and Nepenthes x ventrata Reveal Evolutionary Patterns Resembling Those Observed in Parasitic Plants.</title>
        <authorList>
            <person name="Gruzdev E.V."/>
            <person name="Kadnikov V.V."/>
            <person name="Beletsky A.V."/>
            <person name="Kochieva E.Z."/>
            <person name="Mardanov A.V."/>
            <person name="Skryabin K.G."/>
            <person name="Ravin N.V."/>
        </authorList>
    </citation>
    <scope>NUCLEOTIDE SEQUENCE</scope>
</reference>